<dbReference type="AlphaFoldDB" id="A0ABD5SDM8"/>
<dbReference type="Proteomes" id="UP001596442">
    <property type="component" value="Unassembled WGS sequence"/>
</dbReference>
<keyword evidence="2" id="KW-1185">Reference proteome</keyword>
<protein>
    <submittedName>
        <fullName evidence="1">Uncharacterized protein</fullName>
    </submittedName>
</protein>
<sequence length="440" mass="46474">MTRIDDPVGGRELFAAVAVVLVALLAVAAVTSVAGVGGPLGGTPGALGGVSDTTVSERAVLDGTGHGPAVDPATGTASVDDDTILIRHELSTTDEAGSVGVTTEARIPDRVTELRIELLSGNDEPIEADGFDRETTDGDAEWVWDGETERPSLTYAMDANVTDDADGPLAGEGSYRFVDTGEWAIVRPPRTAVGWTFTGGGSRVTLARENAVAGEGAASRAVVFLGAHEEHVHETADQRYRLIVPEAATLEPSPDEVFQAYEGAAAALRVGALDEEVFAVAAPTGDVSWAVRGLQIGDADLWVRDAEPAGTADDVWTHEYVHTRQSYVADSTVEWFTEATATYYAALFALERGATDFDEFERTLSAGEREPFASSVLAEPGTWSANADYVKGALVAGEIDRRIRVASDGSASLATAFRDLNEAPSARDEPDSWVTNRDFL</sequence>
<feature type="non-terminal residue" evidence="1">
    <location>
        <position position="440"/>
    </location>
</feature>
<accession>A0ABD5SDM8</accession>
<evidence type="ECO:0000313" key="1">
    <source>
        <dbReference type="EMBL" id="MFC6754766.1"/>
    </source>
</evidence>
<reference evidence="1 2" key="1">
    <citation type="journal article" date="2019" name="Int. J. Syst. Evol. Microbiol.">
        <title>The Global Catalogue of Microorganisms (GCM) 10K type strain sequencing project: providing services to taxonomists for standard genome sequencing and annotation.</title>
        <authorList>
            <consortium name="The Broad Institute Genomics Platform"/>
            <consortium name="The Broad Institute Genome Sequencing Center for Infectious Disease"/>
            <person name="Wu L."/>
            <person name="Ma J."/>
        </authorList>
    </citation>
    <scope>NUCLEOTIDE SEQUENCE [LARGE SCALE GENOMIC DNA]</scope>
    <source>
        <strain evidence="1 2">CGMCC 1.3239</strain>
    </source>
</reference>
<comment type="caution">
    <text evidence="1">The sequence shown here is derived from an EMBL/GenBank/DDBJ whole genome shotgun (WGS) entry which is preliminary data.</text>
</comment>
<dbReference type="EMBL" id="JBHSWW010000364">
    <property type="protein sequence ID" value="MFC6754766.1"/>
    <property type="molecule type" value="Genomic_DNA"/>
</dbReference>
<proteinExistence type="predicted"/>
<gene>
    <name evidence="1" type="ORF">ACFQEU_15065</name>
</gene>
<evidence type="ECO:0000313" key="2">
    <source>
        <dbReference type="Proteomes" id="UP001596442"/>
    </source>
</evidence>
<name>A0ABD5SDM8_9EURY</name>
<organism evidence="1 2">
    <name type="scientific">Halorubrum tibetense</name>
    <dbReference type="NCBI Taxonomy" id="175631"/>
    <lineage>
        <taxon>Archaea</taxon>
        <taxon>Methanobacteriati</taxon>
        <taxon>Methanobacteriota</taxon>
        <taxon>Stenosarchaea group</taxon>
        <taxon>Halobacteria</taxon>
        <taxon>Halobacteriales</taxon>
        <taxon>Haloferacaceae</taxon>
        <taxon>Halorubrum</taxon>
    </lineage>
</organism>